<organism evidence="6 7">
    <name type="scientific">Stutzerimonas tarimensis</name>
    <dbReference type="NCBI Taxonomy" id="1507735"/>
    <lineage>
        <taxon>Bacteria</taxon>
        <taxon>Pseudomonadati</taxon>
        <taxon>Pseudomonadota</taxon>
        <taxon>Gammaproteobacteria</taxon>
        <taxon>Pseudomonadales</taxon>
        <taxon>Pseudomonadaceae</taxon>
        <taxon>Stutzerimonas</taxon>
    </lineage>
</organism>
<name>A0ABV7T8J4_9GAMM</name>
<dbReference type="SMART" id="SM00267">
    <property type="entry name" value="GGDEF"/>
    <property type="match status" value="1"/>
</dbReference>
<dbReference type="CDD" id="cd00130">
    <property type="entry name" value="PAS"/>
    <property type="match status" value="1"/>
</dbReference>
<accession>A0ABV7T8J4</accession>
<dbReference type="CDD" id="cd01949">
    <property type="entry name" value="GGDEF"/>
    <property type="match status" value="1"/>
</dbReference>
<comment type="catalytic activity">
    <reaction evidence="3">
        <text>2 GTP = 3',3'-c-di-GMP + 2 diphosphate</text>
        <dbReference type="Rhea" id="RHEA:24898"/>
        <dbReference type="ChEBI" id="CHEBI:33019"/>
        <dbReference type="ChEBI" id="CHEBI:37565"/>
        <dbReference type="ChEBI" id="CHEBI:58805"/>
        <dbReference type="EC" id="2.7.7.65"/>
    </reaction>
</comment>
<keyword evidence="2" id="KW-0418">Kinase</keyword>
<dbReference type="GO" id="GO:0052621">
    <property type="term" value="F:diguanylate cyclase activity"/>
    <property type="evidence" value="ECO:0007669"/>
    <property type="project" value="UniProtKB-EC"/>
</dbReference>
<dbReference type="InterPro" id="IPR035965">
    <property type="entry name" value="PAS-like_dom_sf"/>
</dbReference>
<dbReference type="InterPro" id="IPR043128">
    <property type="entry name" value="Rev_trsase/Diguanyl_cyclase"/>
</dbReference>
<dbReference type="InterPro" id="IPR000014">
    <property type="entry name" value="PAS"/>
</dbReference>
<dbReference type="PROSITE" id="PS50887">
    <property type="entry name" value="GGDEF"/>
    <property type="match status" value="1"/>
</dbReference>
<sequence>MPSPDPADDPDRSELNRLREIVDHNSDWLWEVDAEARYTFSSERCRHLLGYAPEEMIGKRPFDFMPPAEAERVAVEFQAVVAARRPFAGLINRNLRADGSLVVLETSGIPLFAADGSFRGYRGIDRDISPDIGPLSQRSVQLEALYAAAPVPLALLNREGRFVNMNQAMASLCASEPVCLVGQALNDHIDDAALDLAAVFTRLECGTAGVRQELHWQQRTFQVALEAVRDVHEELVGLTLALTDITDLQRMRRELGEANARLSHLAQIDHLTGLYNRRRFDEQILTEIARAQQSQQPLSLLMVDIDHYKGYNDCYGHRAGDHCLRRIADIVRDTLSDPMHVACRYGGEEFTIILPQSDAPDSAAIAELLRHQLAAANIPHLVSPFGRLTLSIGAATLLVSESDDQDHGQSAERLLQWADRALYRAKSLGRNRVELAARPSTSEVG</sequence>
<evidence type="ECO:0000313" key="6">
    <source>
        <dbReference type="EMBL" id="MFC3609226.1"/>
    </source>
</evidence>
<evidence type="ECO:0000256" key="1">
    <source>
        <dbReference type="ARBA" id="ARBA00012528"/>
    </source>
</evidence>
<feature type="domain" description="PAS" evidence="4">
    <location>
        <begin position="14"/>
        <end position="84"/>
    </location>
</feature>
<dbReference type="Pfam" id="PF00990">
    <property type="entry name" value="GGDEF"/>
    <property type="match status" value="1"/>
</dbReference>
<evidence type="ECO:0000256" key="3">
    <source>
        <dbReference type="ARBA" id="ARBA00034247"/>
    </source>
</evidence>
<evidence type="ECO:0000313" key="7">
    <source>
        <dbReference type="Proteomes" id="UP001595630"/>
    </source>
</evidence>
<proteinExistence type="predicted"/>
<dbReference type="SUPFAM" id="SSF55785">
    <property type="entry name" value="PYP-like sensor domain (PAS domain)"/>
    <property type="match status" value="2"/>
</dbReference>
<dbReference type="InterPro" id="IPR029787">
    <property type="entry name" value="Nucleotide_cyclase"/>
</dbReference>
<keyword evidence="7" id="KW-1185">Reference proteome</keyword>
<dbReference type="PANTHER" id="PTHR45138">
    <property type="entry name" value="REGULATORY COMPONENTS OF SENSORY TRANSDUCTION SYSTEM"/>
    <property type="match status" value="1"/>
</dbReference>
<dbReference type="InterPro" id="IPR000160">
    <property type="entry name" value="GGDEF_dom"/>
</dbReference>
<dbReference type="PROSITE" id="PS50112">
    <property type="entry name" value="PAS"/>
    <property type="match status" value="1"/>
</dbReference>
<protein>
    <recommendedName>
        <fullName evidence="1">diguanylate cyclase</fullName>
        <ecNumber evidence="1">2.7.7.65</ecNumber>
    </recommendedName>
</protein>
<dbReference type="Gene3D" id="3.30.450.20">
    <property type="entry name" value="PAS domain"/>
    <property type="match status" value="2"/>
</dbReference>
<dbReference type="PANTHER" id="PTHR45138:SF9">
    <property type="entry name" value="DIGUANYLATE CYCLASE DGCM-RELATED"/>
    <property type="match status" value="1"/>
</dbReference>
<evidence type="ECO:0000259" key="4">
    <source>
        <dbReference type="PROSITE" id="PS50112"/>
    </source>
</evidence>
<keyword evidence="6" id="KW-0548">Nucleotidyltransferase</keyword>
<dbReference type="SMART" id="SM00091">
    <property type="entry name" value="PAS"/>
    <property type="match status" value="2"/>
</dbReference>
<dbReference type="EMBL" id="JBHRXZ010000024">
    <property type="protein sequence ID" value="MFC3609226.1"/>
    <property type="molecule type" value="Genomic_DNA"/>
</dbReference>
<dbReference type="EC" id="2.7.7.65" evidence="1"/>
<evidence type="ECO:0000259" key="5">
    <source>
        <dbReference type="PROSITE" id="PS50887"/>
    </source>
</evidence>
<comment type="caution">
    <text evidence="6">The sequence shown here is derived from an EMBL/GenBank/DDBJ whole genome shotgun (WGS) entry which is preliminary data.</text>
</comment>
<evidence type="ECO:0000256" key="2">
    <source>
        <dbReference type="ARBA" id="ARBA00022777"/>
    </source>
</evidence>
<dbReference type="Gene3D" id="3.30.70.270">
    <property type="match status" value="1"/>
</dbReference>
<keyword evidence="6" id="KW-0808">Transferase</keyword>
<dbReference type="RefSeq" id="WP_386366581.1">
    <property type="nucleotide sequence ID" value="NZ_JBHRXZ010000024.1"/>
</dbReference>
<dbReference type="NCBIfam" id="TIGR00229">
    <property type="entry name" value="sensory_box"/>
    <property type="match status" value="2"/>
</dbReference>
<dbReference type="SUPFAM" id="SSF55073">
    <property type="entry name" value="Nucleotide cyclase"/>
    <property type="match status" value="1"/>
</dbReference>
<dbReference type="InterPro" id="IPR013656">
    <property type="entry name" value="PAS_4"/>
</dbReference>
<reference evidence="7" key="1">
    <citation type="journal article" date="2019" name="Int. J. Syst. Evol. Microbiol.">
        <title>The Global Catalogue of Microorganisms (GCM) 10K type strain sequencing project: providing services to taxonomists for standard genome sequencing and annotation.</title>
        <authorList>
            <consortium name="The Broad Institute Genomics Platform"/>
            <consortium name="The Broad Institute Genome Sequencing Center for Infectious Disease"/>
            <person name="Wu L."/>
            <person name="Ma J."/>
        </authorList>
    </citation>
    <scope>NUCLEOTIDE SEQUENCE [LARGE SCALE GENOMIC DNA]</scope>
    <source>
        <strain evidence="7">KCTC 42447</strain>
    </source>
</reference>
<feature type="domain" description="GGDEF" evidence="5">
    <location>
        <begin position="296"/>
        <end position="438"/>
    </location>
</feature>
<dbReference type="Pfam" id="PF08448">
    <property type="entry name" value="PAS_4"/>
    <property type="match status" value="2"/>
</dbReference>
<gene>
    <name evidence="6" type="ORF">ACFOMF_15700</name>
</gene>
<dbReference type="InterPro" id="IPR050469">
    <property type="entry name" value="Diguanylate_Cyclase"/>
</dbReference>
<dbReference type="NCBIfam" id="TIGR00254">
    <property type="entry name" value="GGDEF"/>
    <property type="match status" value="1"/>
</dbReference>
<dbReference type="Proteomes" id="UP001595630">
    <property type="component" value="Unassembled WGS sequence"/>
</dbReference>